<dbReference type="Proteomes" id="UP000789920">
    <property type="component" value="Unassembled WGS sequence"/>
</dbReference>
<protein>
    <submittedName>
        <fullName evidence="1">4515_t:CDS:1</fullName>
    </submittedName>
</protein>
<comment type="caution">
    <text evidence="1">The sequence shown here is derived from an EMBL/GenBank/DDBJ whole genome shotgun (WGS) entry which is preliminary data.</text>
</comment>
<organism evidence="1 2">
    <name type="scientific">Racocetra persica</name>
    <dbReference type="NCBI Taxonomy" id="160502"/>
    <lineage>
        <taxon>Eukaryota</taxon>
        <taxon>Fungi</taxon>
        <taxon>Fungi incertae sedis</taxon>
        <taxon>Mucoromycota</taxon>
        <taxon>Glomeromycotina</taxon>
        <taxon>Glomeromycetes</taxon>
        <taxon>Diversisporales</taxon>
        <taxon>Gigasporaceae</taxon>
        <taxon>Racocetra</taxon>
    </lineage>
</organism>
<sequence>MSTNEKIIELLKEIKDDLKEVILNPKVEAKWWKGQCSSGCCSAYHMNKFDLDKHIEEIKNETMNKINYQDLYLDCWGACKNPPEHQAYIKKTVGNNHYCRNCGKVGGKVEIDVFDIRVCAEKIKSDDYKYCGSSIRKLT</sequence>
<evidence type="ECO:0000313" key="2">
    <source>
        <dbReference type="Proteomes" id="UP000789920"/>
    </source>
</evidence>
<accession>A0ACA9QD38</accession>
<evidence type="ECO:0000313" key="1">
    <source>
        <dbReference type="EMBL" id="CAG8746227.1"/>
    </source>
</evidence>
<gene>
    <name evidence="1" type="ORF">RPERSI_LOCUS13687</name>
</gene>
<dbReference type="EMBL" id="CAJVQC010030662">
    <property type="protein sequence ID" value="CAG8746227.1"/>
    <property type="molecule type" value="Genomic_DNA"/>
</dbReference>
<keyword evidence="2" id="KW-1185">Reference proteome</keyword>
<proteinExistence type="predicted"/>
<reference evidence="1" key="1">
    <citation type="submission" date="2021-06" db="EMBL/GenBank/DDBJ databases">
        <authorList>
            <person name="Kallberg Y."/>
            <person name="Tangrot J."/>
            <person name="Rosling A."/>
        </authorList>
    </citation>
    <scope>NUCLEOTIDE SEQUENCE</scope>
    <source>
        <strain evidence="1">MA461A</strain>
    </source>
</reference>
<name>A0ACA9QD38_9GLOM</name>